<organism evidence="1">
    <name type="scientific">marine metagenome</name>
    <dbReference type="NCBI Taxonomy" id="408172"/>
    <lineage>
        <taxon>unclassified sequences</taxon>
        <taxon>metagenomes</taxon>
        <taxon>ecological metagenomes</taxon>
    </lineage>
</organism>
<accession>A0A382GMP2</accession>
<reference evidence="1" key="1">
    <citation type="submission" date="2018-05" db="EMBL/GenBank/DDBJ databases">
        <authorList>
            <person name="Lanie J.A."/>
            <person name="Ng W.-L."/>
            <person name="Kazmierczak K.M."/>
            <person name="Andrzejewski T.M."/>
            <person name="Davidsen T.M."/>
            <person name="Wayne K.J."/>
            <person name="Tettelin H."/>
            <person name="Glass J.I."/>
            <person name="Rusch D."/>
            <person name="Podicherti R."/>
            <person name="Tsui H.-C.T."/>
            <person name="Winkler M.E."/>
        </authorList>
    </citation>
    <scope>NUCLEOTIDE SEQUENCE</scope>
</reference>
<dbReference type="AlphaFoldDB" id="A0A382GMP2"/>
<evidence type="ECO:0000313" key="1">
    <source>
        <dbReference type="EMBL" id="SVB75907.1"/>
    </source>
</evidence>
<protein>
    <submittedName>
        <fullName evidence="1">Uncharacterized protein</fullName>
    </submittedName>
</protein>
<sequence length="75" mass="8236">MKMDALDRIASFNPVTFLKSMVTVNKGANGGMTQEYVQYSSTQYPNGQIVRDVNTVSIKTIAPPDKIGTNVDVRI</sequence>
<gene>
    <name evidence="1" type="ORF">METZ01_LOCUS228761</name>
</gene>
<proteinExistence type="predicted"/>
<name>A0A382GMP2_9ZZZZ</name>
<dbReference type="EMBL" id="UINC01056180">
    <property type="protein sequence ID" value="SVB75907.1"/>
    <property type="molecule type" value="Genomic_DNA"/>
</dbReference>